<keyword evidence="1" id="KW-0418">Kinase</keyword>
<keyword evidence="2" id="KW-1185">Reference proteome</keyword>
<accession>W7IY43</accession>
<gene>
    <name evidence="1" type="ORF">UO65_2841</name>
</gene>
<dbReference type="Proteomes" id="UP000019277">
    <property type="component" value="Unassembled WGS sequence"/>
</dbReference>
<dbReference type="eggNOG" id="COG4585">
    <property type="taxonomic scope" value="Bacteria"/>
</dbReference>
<dbReference type="EMBL" id="AYXG01000101">
    <property type="protein sequence ID" value="EWC61782.1"/>
    <property type="molecule type" value="Genomic_DNA"/>
</dbReference>
<comment type="caution">
    <text evidence="1">The sequence shown here is derived from an EMBL/GenBank/DDBJ whole genome shotgun (WGS) entry which is preliminary data.</text>
</comment>
<reference evidence="1 2" key="1">
    <citation type="journal article" date="2014" name="Genome Announc.">
        <title>Draft Genome Sequence of the Antitrypanosomally Active Sponge-Associated Bacterium Actinokineospora sp. Strain EG49.</title>
        <authorList>
            <person name="Harjes J."/>
            <person name="Ryu T."/>
            <person name="Abdelmohsen U.R."/>
            <person name="Moitinho-Silva L."/>
            <person name="Horn H."/>
            <person name="Ravasi T."/>
            <person name="Hentschel U."/>
        </authorList>
    </citation>
    <scope>NUCLEOTIDE SEQUENCE [LARGE SCALE GENOMIC DNA]</scope>
    <source>
        <strain evidence="1 2">EG49</strain>
    </source>
</reference>
<dbReference type="STRING" id="909613.UO65_2841"/>
<evidence type="ECO:0000313" key="1">
    <source>
        <dbReference type="EMBL" id="EWC61782.1"/>
    </source>
</evidence>
<name>W7IY43_9PSEU</name>
<dbReference type="AlphaFoldDB" id="W7IY43"/>
<organism evidence="1 2">
    <name type="scientific">Actinokineospora spheciospongiae</name>
    <dbReference type="NCBI Taxonomy" id="909613"/>
    <lineage>
        <taxon>Bacteria</taxon>
        <taxon>Bacillati</taxon>
        <taxon>Actinomycetota</taxon>
        <taxon>Actinomycetes</taxon>
        <taxon>Pseudonocardiales</taxon>
        <taxon>Pseudonocardiaceae</taxon>
        <taxon>Actinokineospora</taxon>
    </lineage>
</organism>
<dbReference type="GO" id="GO:0016301">
    <property type="term" value="F:kinase activity"/>
    <property type="evidence" value="ECO:0007669"/>
    <property type="project" value="UniProtKB-KW"/>
</dbReference>
<keyword evidence="1" id="KW-0808">Transferase</keyword>
<proteinExistence type="predicted"/>
<sequence>MLGYLVFDAATSVLHPTDYQRLSPGQAESEVADVLPARTRVDDPGTGPPPRAGATCRYYSTHPNPFDQRRHDLYRLCFLGGRLVDKALLTRDP</sequence>
<evidence type="ECO:0000313" key="2">
    <source>
        <dbReference type="Proteomes" id="UP000019277"/>
    </source>
</evidence>
<protein>
    <submittedName>
        <fullName evidence="1">Two component sensor kinase</fullName>
    </submittedName>
</protein>